<proteinExistence type="predicted"/>
<reference evidence="2" key="1">
    <citation type="journal article" date="2023" name="Comput. Struct. Biotechnol. J.">
        <title>Discovery of a novel marine Bacteroidetes with a rich repertoire of carbohydrate-active enzymes.</title>
        <authorList>
            <person name="Chen B."/>
            <person name="Liu G."/>
            <person name="Chen Q."/>
            <person name="Wang H."/>
            <person name="Liu L."/>
            <person name="Tang K."/>
        </authorList>
    </citation>
    <scope>NUCLEOTIDE SEQUENCE</scope>
    <source>
        <strain evidence="2">TK19036</strain>
    </source>
</reference>
<dbReference type="EMBL" id="CP120682">
    <property type="protein sequence ID" value="WKN39946.1"/>
    <property type="molecule type" value="Genomic_DNA"/>
</dbReference>
<name>A0AA49JJT2_9BACT</name>
<evidence type="ECO:0008006" key="3">
    <source>
        <dbReference type="Google" id="ProtNLM"/>
    </source>
</evidence>
<feature type="signal peptide" evidence="1">
    <location>
        <begin position="1"/>
        <end position="22"/>
    </location>
</feature>
<gene>
    <name evidence="2" type="ORF">K4G66_14730</name>
</gene>
<dbReference type="AlphaFoldDB" id="A0AA49JJT2"/>
<protein>
    <recommendedName>
        <fullName evidence="3">JmjC domain-containing protein</fullName>
    </recommendedName>
</protein>
<keyword evidence="1" id="KW-0732">Signal</keyword>
<reference evidence="2" key="2">
    <citation type="journal article" date="2024" name="Antonie Van Leeuwenhoek">
        <title>Roseihalotalea indica gen. nov., sp. nov., a halophilic Bacteroidetes from mesopelagic Southwest Indian Ocean with higher carbohydrate metabolic potential.</title>
        <authorList>
            <person name="Chen B."/>
            <person name="Zhang M."/>
            <person name="Lin D."/>
            <person name="Ye J."/>
            <person name="Tang K."/>
        </authorList>
    </citation>
    <scope>NUCLEOTIDE SEQUENCE</scope>
    <source>
        <strain evidence="2">TK19036</strain>
    </source>
</reference>
<evidence type="ECO:0000313" key="2">
    <source>
        <dbReference type="EMBL" id="WKN39946.1"/>
    </source>
</evidence>
<feature type="chain" id="PRO_5041278006" description="JmjC domain-containing protein" evidence="1">
    <location>
        <begin position="23"/>
        <end position="313"/>
    </location>
</feature>
<accession>A0AA49JJT2</accession>
<evidence type="ECO:0000256" key="1">
    <source>
        <dbReference type="SAM" id="SignalP"/>
    </source>
</evidence>
<sequence>MKTTLAVLLTIFALAAMQSSTSKEPTLKKADYLRVAHLSKGDTSGLASIREAFTERNPGYDLHYFGQVKEVPAAKAQRLAFIQQGGGTAKFLDGSSSKISVGDIIHLSSQQSMTTDSLIDMLVFTVPDPLPKPVPTFIRPDWDENITDTPGGCATDTGAYRRILLTWKDEVGPYTYHALNAHRVRITDSFTHYHPLEGGFDEFYLVQMVQPDARLITSNQTDKITHPESVEADEVDDLLQATQLKVGDLVYLPRGVVHRGVGGVLAQVITVPGFIPGSEIGVDHHLRRITERFSQASAQLPYQEEASKMEVIR</sequence>
<organism evidence="2">
    <name type="scientific">Roseihalotalea indica</name>
    <dbReference type="NCBI Taxonomy" id="2867963"/>
    <lineage>
        <taxon>Bacteria</taxon>
        <taxon>Pseudomonadati</taxon>
        <taxon>Bacteroidota</taxon>
        <taxon>Cytophagia</taxon>
        <taxon>Cytophagales</taxon>
        <taxon>Catalimonadaceae</taxon>
        <taxon>Roseihalotalea</taxon>
    </lineage>
</organism>